<feature type="compositionally biased region" description="Polar residues" evidence="1">
    <location>
        <begin position="89"/>
        <end position="99"/>
    </location>
</feature>
<dbReference type="OrthoDB" id="9836244at2"/>
<accession>A0A402BG73</accession>
<name>A0A402BG73_9CHLR</name>
<gene>
    <name evidence="2" type="ORF">KDA_57360</name>
</gene>
<comment type="caution">
    <text evidence="2">The sequence shown here is derived from an EMBL/GenBank/DDBJ whole genome shotgun (WGS) entry which is preliminary data.</text>
</comment>
<protein>
    <submittedName>
        <fullName evidence="2">Uncharacterized protein</fullName>
    </submittedName>
</protein>
<evidence type="ECO:0000256" key="1">
    <source>
        <dbReference type="SAM" id="MobiDB-lite"/>
    </source>
</evidence>
<dbReference type="Proteomes" id="UP000287171">
    <property type="component" value="Unassembled WGS sequence"/>
</dbReference>
<reference evidence="3" key="1">
    <citation type="submission" date="2018-12" db="EMBL/GenBank/DDBJ databases">
        <title>Tengunoibacter tsumagoiensis gen. nov., sp. nov., Dictyobacter kobayashii sp. nov., D. alpinus sp. nov., and D. joshuensis sp. nov. and description of Dictyobacteraceae fam. nov. within the order Ktedonobacterales isolated from Tengu-no-mugimeshi.</title>
        <authorList>
            <person name="Wang C.M."/>
            <person name="Zheng Y."/>
            <person name="Sakai Y."/>
            <person name="Toyoda A."/>
            <person name="Minakuchi Y."/>
            <person name="Abe K."/>
            <person name="Yokota A."/>
            <person name="Yabe S."/>
        </authorList>
    </citation>
    <scope>NUCLEOTIDE SEQUENCE [LARGE SCALE GENOMIC DNA]</scope>
    <source>
        <strain evidence="3">Uno16</strain>
    </source>
</reference>
<dbReference type="EMBL" id="BIFT01000002">
    <property type="protein sequence ID" value="GCE30252.1"/>
    <property type="molecule type" value="Genomic_DNA"/>
</dbReference>
<proteinExistence type="predicted"/>
<evidence type="ECO:0000313" key="3">
    <source>
        <dbReference type="Proteomes" id="UP000287171"/>
    </source>
</evidence>
<evidence type="ECO:0000313" key="2">
    <source>
        <dbReference type="EMBL" id="GCE30252.1"/>
    </source>
</evidence>
<sequence length="120" mass="14111">MSQTEDNDDIEKIYDQLMALNRETFAKGHFEASYHALVSAFYIASSLQADKLLSLIAQRAQEQLWWFDHYAEEHPFSSASATKHERENLYTNLAEQAQTQRRKAEWDRKYRKPSAPLEEQ</sequence>
<dbReference type="AlphaFoldDB" id="A0A402BG73"/>
<feature type="region of interest" description="Disordered" evidence="1">
    <location>
        <begin position="78"/>
        <end position="120"/>
    </location>
</feature>
<keyword evidence="3" id="KW-1185">Reference proteome</keyword>
<organism evidence="2 3">
    <name type="scientific">Dictyobacter alpinus</name>
    <dbReference type="NCBI Taxonomy" id="2014873"/>
    <lineage>
        <taxon>Bacteria</taxon>
        <taxon>Bacillati</taxon>
        <taxon>Chloroflexota</taxon>
        <taxon>Ktedonobacteria</taxon>
        <taxon>Ktedonobacterales</taxon>
        <taxon>Dictyobacteraceae</taxon>
        <taxon>Dictyobacter</taxon>
    </lineage>
</organism>
<dbReference type="RefSeq" id="WP_126630397.1">
    <property type="nucleotide sequence ID" value="NZ_BIFT01000002.1"/>
</dbReference>